<dbReference type="SMART" id="SM00382">
    <property type="entry name" value="AAA"/>
    <property type="match status" value="1"/>
</dbReference>
<dbReference type="CDD" id="cd00009">
    <property type="entry name" value="AAA"/>
    <property type="match status" value="1"/>
</dbReference>
<dbReference type="EMBL" id="PVNK01000158">
    <property type="protein sequence ID" value="PRP97422.1"/>
    <property type="molecule type" value="Genomic_DNA"/>
</dbReference>
<dbReference type="OrthoDB" id="9814761at2"/>
<keyword evidence="4" id="KW-0238">DNA-binding</keyword>
<dbReference type="GO" id="GO:0005524">
    <property type="term" value="F:ATP binding"/>
    <property type="evidence" value="ECO:0007669"/>
    <property type="project" value="UniProtKB-KW"/>
</dbReference>
<dbReference type="InterPro" id="IPR002197">
    <property type="entry name" value="HTH_Fis"/>
</dbReference>
<feature type="domain" description="Response regulatory" evidence="9">
    <location>
        <begin position="19"/>
        <end position="134"/>
    </location>
</feature>
<name>A0A2S9XX42_9BACT</name>
<dbReference type="SMART" id="SM00448">
    <property type="entry name" value="REC"/>
    <property type="match status" value="1"/>
</dbReference>
<dbReference type="InterPro" id="IPR025943">
    <property type="entry name" value="Sigma_54_int_dom_ATP-bd_2"/>
</dbReference>
<gene>
    <name evidence="10" type="primary">zraR_9</name>
    <name evidence="10" type="ORF">ENSA5_34140</name>
</gene>
<dbReference type="Pfam" id="PF02954">
    <property type="entry name" value="HTH_8"/>
    <property type="match status" value="1"/>
</dbReference>
<keyword evidence="6" id="KW-0804">Transcription</keyword>
<dbReference type="PROSITE" id="PS00688">
    <property type="entry name" value="SIGMA54_INTERACT_3"/>
    <property type="match status" value="1"/>
</dbReference>
<feature type="modified residue" description="4-aspartylphosphate" evidence="7">
    <location>
        <position position="68"/>
    </location>
</feature>
<dbReference type="InterPro" id="IPR025944">
    <property type="entry name" value="Sigma_54_int_dom_CS"/>
</dbReference>
<dbReference type="FunFam" id="3.40.50.300:FF:000006">
    <property type="entry name" value="DNA-binding transcriptional regulator NtrC"/>
    <property type="match status" value="1"/>
</dbReference>
<evidence type="ECO:0000256" key="2">
    <source>
        <dbReference type="ARBA" id="ARBA00022840"/>
    </source>
</evidence>
<evidence type="ECO:0000256" key="4">
    <source>
        <dbReference type="ARBA" id="ARBA00023125"/>
    </source>
</evidence>
<evidence type="ECO:0000256" key="1">
    <source>
        <dbReference type="ARBA" id="ARBA00022741"/>
    </source>
</evidence>
<dbReference type="GO" id="GO:0043565">
    <property type="term" value="F:sequence-specific DNA binding"/>
    <property type="evidence" value="ECO:0007669"/>
    <property type="project" value="InterPro"/>
</dbReference>
<keyword evidence="11" id="KW-1185">Reference proteome</keyword>
<evidence type="ECO:0000259" key="8">
    <source>
        <dbReference type="PROSITE" id="PS50045"/>
    </source>
</evidence>
<evidence type="ECO:0000313" key="11">
    <source>
        <dbReference type="Proteomes" id="UP000237968"/>
    </source>
</evidence>
<dbReference type="PROSITE" id="PS50045">
    <property type="entry name" value="SIGMA54_INTERACT_4"/>
    <property type="match status" value="1"/>
</dbReference>
<dbReference type="InterPro" id="IPR027417">
    <property type="entry name" value="P-loop_NTPase"/>
</dbReference>
<dbReference type="Gene3D" id="3.40.50.2300">
    <property type="match status" value="1"/>
</dbReference>
<dbReference type="InterPro" id="IPR011006">
    <property type="entry name" value="CheY-like_superfamily"/>
</dbReference>
<dbReference type="RefSeq" id="WP_106392765.1">
    <property type="nucleotide sequence ID" value="NZ_PVNK01000158.1"/>
</dbReference>
<keyword evidence="5" id="KW-0010">Activator</keyword>
<dbReference type="PROSITE" id="PS00675">
    <property type="entry name" value="SIGMA54_INTERACT_1"/>
    <property type="match status" value="1"/>
</dbReference>
<dbReference type="GO" id="GO:0006355">
    <property type="term" value="P:regulation of DNA-templated transcription"/>
    <property type="evidence" value="ECO:0007669"/>
    <property type="project" value="InterPro"/>
</dbReference>
<dbReference type="PRINTS" id="PR01590">
    <property type="entry name" value="HTHFIS"/>
</dbReference>
<evidence type="ECO:0000256" key="6">
    <source>
        <dbReference type="ARBA" id="ARBA00023163"/>
    </source>
</evidence>
<dbReference type="InterPro" id="IPR025662">
    <property type="entry name" value="Sigma_54_int_dom_ATP-bd_1"/>
</dbReference>
<dbReference type="SUPFAM" id="SSF46689">
    <property type="entry name" value="Homeodomain-like"/>
    <property type="match status" value="1"/>
</dbReference>
<proteinExistence type="predicted"/>
<dbReference type="InterPro" id="IPR001789">
    <property type="entry name" value="Sig_transdc_resp-reg_receiver"/>
</dbReference>
<dbReference type="InterPro" id="IPR003593">
    <property type="entry name" value="AAA+_ATPase"/>
</dbReference>
<comment type="caution">
    <text evidence="10">The sequence shown here is derived from an EMBL/GenBank/DDBJ whole genome shotgun (WGS) entry which is preliminary data.</text>
</comment>
<dbReference type="PANTHER" id="PTHR32071">
    <property type="entry name" value="TRANSCRIPTIONAL REGULATORY PROTEIN"/>
    <property type="match status" value="1"/>
</dbReference>
<dbReference type="PROSITE" id="PS00676">
    <property type="entry name" value="SIGMA54_INTERACT_2"/>
    <property type="match status" value="1"/>
</dbReference>
<feature type="domain" description="Sigma-54 factor interaction" evidence="8">
    <location>
        <begin position="157"/>
        <end position="386"/>
    </location>
</feature>
<dbReference type="InterPro" id="IPR058031">
    <property type="entry name" value="AAA_lid_NorR"/>
</dbReference>
<dbReference type="Proteomes" id="UP000237968">
    <property type="component" value="Unassembled WGS sequence"/>
</dbReference>
<dbReference type="PANTHER" id="PTHR32071:SF117">
    <property type="entry name" value="PTS-DEPENDENT DIHYDROXYACETONE KINASE OPERON REGULATORY PROTEIN-RELATED"/>
    <property type="match status" value="1"/>
</dbReference>
<keyword evidence="3" id="KW-0805">Transcription regulation</keyword>
<evidence type="ECO:0000313" key="10">
    <source>
        <dbReference type="EMBL" id="PRP97422.1"/>
    </source>
</evidence>
<dbReference type="Pfam" id="PF25601">
    <property type="entry name" value="AAA_lid_14"/>
    <property type="match status" value="1"/>
</dbReference>
<evidence type="ECO:0000256" key="3">
    <source>
        <dbReference type="ARBA" id="ARBA00023015"/>
    </source>
</evidence>
<dbReference type="SUPFAM" id="SSF52172">
    <property type="entry name" value="CheY-like"/>
    <property type="match status" value="1"/>
</dbReference>
<keyword evidence="7" id="KW-0597">Phosphoprotein</keyword>
<evidence type="ECO:0000256" key="7">
    <source>
        <dbReference type="PROSITE-ProRule" id="PRU00169"/>
    </source>
</evidence>
<dbReference type="Pfam" id="PF00158">
    <property type="entry name" value="Sigma54_activat"/>
    <property type="match status" value="1"/>
</dbReference>
<evidence type="ECO:0000256" key="5">
    <source>
        <dbReference type="ARBA" id="ARBA00023159"/>
    </source>
</evidence>
<keyword evidence="1" id="KW-0547">Nucleotide-binding</keyword>
<sequence length="475" mass="51770">MSEVERLNATTRAKLGRRSILVIDDHEATLTALRVLFRRQGWDVTTASCGVDGLELIASSAPDLALVDLNMDDLDGLAVLARVREAGPSAPPCLMMSAENSVPAAVEAMRLGARDFLVKPLDPRVIVERVHQALGSSASVDGRDPRAAWRDLHAPGIVGEDERLLNVFHLLERISPTDCTVLIHGESGTGKERVARALHAASPRHEEPFVPVNCAAIPETLIERELFGHSRGAFSGATRDREGRFAAADGGTLFLDEIGEMSPAAQAKLLRVLQDREFAPVGETRPRRVDVRIVTATKRDLGALAERGGFRADLFDRLNQIPLRLPSLRERADDIPQLARHFLDRAAARFGREASEFSPAAIAHLHDYPWPGNVRELENAIEQIVLHADGGVIGVADIPTPIAAAGLVGPATERTRTGVFELPEQGVDLRALLARIELELIEQALARTEGNRSQAARLLGLNRTTLVEKLRRTRC</sequence>
<accession>A0A2S9XX42</accession>
<dbReference type="Gene3D" id="3.40.50.300">
    <property type="entry name" value="P-loop containing nucleotide triphosphate hydrolases"/>
    <property type="match status" value="1"/>
</dbReference>
<dbReference type="AlphaFoldDB" id="A0A2S9XX42"/>
<dbReference type="InterPro" id="IPR002078">
    <property type="entry name" value="Sigma_54_int"/>
</dbReference>
<keyword evidence="2" id="KW-0067">ATP-binding</keyword>
<dbReference type="Pfam" id="PF00072">
    <property type="entry name" value="Response_reg"/>
    <property type="match status" value="1"/>
</dbReference>
<dbReference type="PROSITE" id="PS50110">
    <property type="entry name" value="RESPONSE_REGULATORY"/>
    <property type="match status" value="1"/>
</dbReference>
<evidence type="ECO:0000259" key="9">
    <source>
        <dbReference type="PROSITE" id="PS50110"/>
    </source>
</evidence>
<dbReference type="CDD" id="cd00156">
    <property type="entry name" value="REC"/>
    <property type="match status" value="1"/>
</dbReference>
<dbReference type="GO" id="GO:0000160">
    <property type="term" value="P:phosphorelay signal transduction system"/>
    <property type="evidence" value="ECO:0007669"/>
    <property type="project" value="InterPro"/>
</dbReference>
<dbReference type="InterPro" id="IPR009057">
    <property type="entry name" value="Homeodomain-like_sf"/>
</dbReference>
<dbReference type="Gene3D" id="1.10.10.60">
    <property type="entry name" value="Homeodomain-like"/>
    <property type="match status" value="1"/>
</dbReference>
<protein>
    <submittedName>
        <fullName evidence="10">Transcriptional regulatory protein ZraR</fullName>
    </submittedName>
</protein>
<reference evidence="10 11" key="1">
    <citation type="submission" date="2018-03" db="EMBL/GenBank/DDBJ databases">
        <title>Draft Genome Sequences of the Obligatory Marine Myxobacteria Enhygromyxa salina SWB005.</title>
        <authorList>
            <person name="Poehlein A."/>
            <person name="Moghaddam J.A."/>
            <person name="Harms H."/>
            <person name="Alanjari M."/>
            <person name="Koenig G.M."/>
            <person name="Daniel R."/>
            <person name="Schaeberle T.F."/>
        </authorList>
    </citation>
    <scope>NUCLEOTIDE SEQUENCE [LARGE SCALE GENOMIC DNA]</scope>
    <source>
        <strain evidence="10 11">SWB005</strain>
    </source>
</reference>
<organism evidence="10 11">
    <name type="scientific">Enhygromyxa salina</name>
    <dbReference type="NCBI Taxonomy" id="215803"/>
    <lineage>
        <taxon>Bacteria</taxon>
        <taxon>Pseudomonadati</taxon>
        <taxon>Myxococcota</taxon>
        <taxon>Polyangia</taxon>
        <taxon>Nannocystales</taxon>
        <taxon>Nannocystaceae</taxon>
        <taxon>Enhygromyxa</taxon>
    </lineage>
</organism>
<dbReference type="FunFam" id="1.10.8.60:FF:000014">
    <property type="entry name" value="DNA-binding transcriptional regulator NtrC"/>
    <property type="match status" value="1"/>
</dbReference>
<dbReference type="SUPFAM" id="SSF52540">
    <property type="entry name" value="P-loop containing nucleoside triphosphate hydrolases"/>
    <property type="match status" value="1"/>
</dbReference>
<dbReference type="Gene3D" id="1.10.8.60">
    <property type="match status" value="1"/>
</dbReference>